<dbReference type="InterPro" id="IPR037294">
    <property type="entry name" value="ABC_BtuC-like"/>
</dbReference>
<dbReference type="EMBL" id="RCIW01000002">
    <property type="protein sequence ID" value="RLP12692.1"/>
    <property type="molecule type" value="Genomic_DNA"/>
</dbReference>
<evidence type="ECO:0000313" key="10">
    <source>
        <dbReference type="Proteomes" id="UP000279336"/>
    </source>
</evidence>
<evidence type="ECO:0000313" key="9">
    <source>
        <dbReference type="EMBL" id="RLP12692.1"/>
    </source>
</evidence>
<feature type="transmembrane region" description="Helical" evidence="8">
    <location>
        <begin position="129"/>
        <end position="150"/>
    </location>
</feature>
<organism evidence="9 10">
    <name type="scientific">Propionibacterium australiense</name>
    <dbReference type="NCBI Taxonomy" id="119981"/>
    <lineage>
        <taxon>Bacteria</taxon>
        <taxon>Bacillati</taxon>
        <taxon>Actinomycetota</taxon>
        <taxon>Actinomycetes</taxon>
        <taxon>Propionibacteriales</taxon>
        <taxon>Propionibacteriaceae</taxon>
        <taxon>Propionibacterium</taxon>
    </lineage>
</organism>
<dbReference type="SUPFAM" id="SSF81345">
    <property type="entry name" value="ABC transporter involved in vitamin B12 uptake, BtuC"/>
    <property type="match status" value="1"/>
</dbReference>
<comment type="similarity">
    <text evidence="2">Belongs to the binding-protein-dependent transport system permease family. FecCD subfamily.</text>
</comment>
<reference evidence="9 10" key="1">
    <citation type="submission" date="2018-10" db="EMBL/GenBank/DDBJ databases">
        <title>Propionibacterium australiense Genome Sequencing and Assembly.</title>
        <authorList>
            <person name="Bernier A.-M."/>
            <person name="Bernard K."/>
        </authorList>
    </citation>
    <scope>NUCLEOTIDE SEQUENCE [LARGE SCALE GENOMIC DNA]</scope>
    <source>
        <strain evidence="9 10">NML98A078</strain>
    </source>
</reference>
<evidence type="ECO:0000256" key="3">
    <source>
        <dbReference type="ARBA" id="ARBA00022448"/>
    </source>
</evidence>
<evidence type="ECO:0000256" key="7">
    <source>
        <dbReference type="ARBA" id="ARBA00023136"/>
    </source>
</evidence>
<dbReference type="PANTHER" id="PTHR30472">
    <property type="entry name" value="FERRIC ENTEROBACTIN TRANSPORT SYSTEM PERMEASE PROTEIN"/>
    <property type="match status" value="1"/>
</dbReference>
<dbReference type="Pfam" id="PF01032">
    <property type="entry name" value="FecCD"/>
    <property type="match status" value="1"/>
</dbReference>
<dbReference type="GO" id="GO:0033214">
    <property type="term" value="P:siderophore-iron import into cell"/>
    <property type="evidence" value="ECO:0007669"/>
    <property type="project" value="TreeGrafter"/>
</dbReference>
<dbReference type="GO" id="GO:0005886">
    <property type="term" value="C:plasma membrane"/>
    <property type="evidence" value="ECO:0007669"/>
    <property type="project" value="UniProtKB-SubCell"/>
</dbReference>
<evidence type="ECO:0000256" key="1">
    <source>
        <dbReference type="ARBA" id="ARBA00004651"/>
    </source>
</evidence>
<evidence type="ECO:0000256" key="2">
    <source>
        <dbReference type="ARBA" id="ARBA00007935"/>
    </source>
</evidence>
<name>A0A8B3FUY8_9ACTN</name>
<dbReference type="Gene3D" id="1.10.3470.10">
    <property type="entry name" value="ABC transporter involved in vitamin B12 uptake, BtuC"/>
    <property type="match status" value="1"/>
</dbReference>
<dbReference type="GO" id="GO:0022857">
    <property type="term" value="F:transmembrane transporter activity"/>
    <property type="evidence" value="ECO:0007669"/>
    <property type="project" value="InterPro"/>
</dbReference>
<feature type="transmembrane region" description="Helical" evidence="8">
    <location>
        <begin position="275"/>
        <end position="301"/>
    </location>
</feature>
<evidence type="ECO:0000256" key="5">
    <source>
        <dbReference type="ARBA" id="ARBA00022692"/>
    </source>
</evidence>
<evidence type="ECO:0000256" key="8">
    <source>
        <dbReference type="SAM" id="Phobius"/>
    </source>
</evidence>
<keyword evidence="6 8" id="KW-1133">Transmembrane helix</keyword>
<accession>A0A8B3FUY8</accession>
<evidence type="ECO:0000256" key="6">
    <source>
        <dbReference type="ARBA" id="ARBA00022989"/>
    </source>
</evidence>
<dbReference type="OrthoDB" id="9796260at2"/>
<keyword evidence="7 8" id="KW-0472">Membrane</keyword>
<feature type="transmembrane region" description="Helical" evidence="8">
    <location>
        <begin position="313"/>
        <end position="331"/>
    </location>
</feature>
<feature type="transmembrane region" description="Helical" evidence="8">
    <location>
        <begin position="98"/>
        <end position="117"/>
    </location>
</feature>
<feature type="transmembrane region" description="Helical" evidence="8">
    <location>
        <begin position="343"/>
        <end position="362"/>
    </location>
</feature>
<gene>
    <name evidence="9" type="ORF">D7U36_01495</name>
</gene>
<keyword evidence="5 8" id="KW-0812">Transmembrane</keyword>
<proteinExistence type="inferred from homology"/>
<comment type="caution">
    <text evidence="9">The sequence shown here is derived from an EMBL/GenBank/DDBJ whole genome shotgun (WGS) entry which is preliminary data.</text>
</comment>
<keyword evidence="4" id="KW-1003">Cell membrane</keyword>
<protein>
    <submittedName>
        <fullName evidence="9">Enterochelin ABC transporter permease</fullName>
    </submittedName>
</protein>
<comment type="subcellular location">
    <subcellularLocation>
        <location evidence="1">Cell membrane</location>
        <topology evidence="1">Multi-pass membrane protein</topology>
    </subcellularLocation>
</comment>
<dbReference type="InterPro" id="IPR000522">
    <property type="entry name" value="ABC_transptr_permease_BtuC"/>
</dbReference>
<keyword evidence="3" id="KW-0813">Transport</keyword>
<dbReference type="AlphaFoldDB" id="A0A8B3FUY8"/>
<dbReference type="Proteomes" id="UP000279336">
    <property type="component" value="Unassembled WGS sequence"/>
</dbReference>
<feature type="transmembrane region" description="Helical" evidence="8">
    <location>
        <begin position="184"/>
        <end position="205"/>
    </location>
</feature>
<dbReference type="PANTHER" id="PTHR30472:SF19">
    <property type="entry name" value="PETROBACTIN IMPORT SYSTEM PERMEASE PROTEIN YCLO"/>
    <property type="match status" value="1"/>
</dbReference>
<feature type="transmembrane region" description="Helical" evidence="8">
    <location>
        <begin position="225"/>
        <end position="245"/>
    </location>
</feature>
<feature type="transmembrane region" description="Helical" evidence="8">
    <location>
        <begin position="156"/>
        <end position="175"/>
    </location>
</feature>
<evidence type="ECO:0000256" key="4">
    <source>
        <dbReference type="ARBA" id="ARBA00022475"/>
    </source>
</evidence>
<feature type="transmembrane region" description="Helical" evidence="8">
    <location>
        <begin position="57"/>
        <end position="78"/>
    </location>
</feature>
<sequence>MPTRCRCRSSWASSARPVSSSSCCGAWTVADHLLTAGGPAKAKSAPSPRRRAQNRNGALRIGIILACVLAACAVFLIVDARNPWRVLPYRAPKLGALLVVGWATALSTVIFQTITGNRILTPAIMGFDALYSLLQTLLILFLGGIGYASLPSTVRFTITTAIMVGFSLLLFGAVFRGRRSVTTVVLAGIIVGTLLRAVTTFVQRIMDPSDYLILQSRLFASFNTVDSRLLVFTAVVVAATTVWAWRQLRALDVMALGRDTAVGLGVDARGLTCRVLVIVAVLISVSTALVGPITFFGLLVAHLAYKAAGTDRHVITVPMAIALAMLVLVAGQTILHKVLGDETVLSVVIDFLGGVVLIALLIRRPGRPS</sequence>